<evidence type="ECO:0000256" key="1">
    <source>
        <dbReference type="ARBA" id="ARBA00022729"/>
    </source>
</evidence>
<dbReference type="GO" id="GO:0004857">
    <property type="term" value="F:enzyme inhibitor activity"/>
    <property type="evidence" value="ECO:0007669"/>
    <property type="project" value="InterPro"/>
</dbReference>
<evidence type="ECO:0000256" key="2">
    <source>
        <dbReference type="ARBA" id="ARBA00023157"/>
    </source>
</evidence>
<dbReference type="InParanoid" id="A0A2R6PDR9"/>
<reference evidence="6 7" key="1">
    <citation type="submission" date="2017-07" db="EMBL/GenBank/DDBJ databases">
        <title>An improved, manually edited Actinidia chinensis var. chinensis (kiwifruit) genome highlights the challenges associated with draft genomes and gene prediction in plants.</title>
        <authorList>
            <person name="Pilkington S."/>
            <person name="Crowhurst R."/>
            <person name="Hilario E."/>
            <person name="Nardozza S."/>
            <person name="Fraser L."/>
            <person name="Peng Y."/>
            <person name="Gunaseelan K."/>
            <person name="Simpson R."/>
            <person name="Tahir J."/>
            <person name="Deroles S."/>
            <person name="Templeton K."/>
            <person name="Luo Z."/>
            <person name="Davy M."/>
            <person name="Cheng C."/>
            <person name="Mcneilage M."/>
            <person name="Scaglione D."/>
            <person name="Liu Y."/>
            <person name="Zhang Q."/>
            <person name="Datson P."/>
            <person name="De Silva N."/>
            <person name="Gardiner S."/>
            <person name="Bassett H."/>
            <person name="Chagne D."/>
            <person name="Mccallum J."/>
            <person name="Dzierzon H."/>
            <person name="Deng C."/>
            <person name="Wang Y.-Y."/>
            <person name="Barron N."/>
            <person name="Manako K."/>
            <person name="Bowen J."/>
            <person name="Foster T."/>
            <person name="Erridge Z."/>
            <person name="Tiffin H."/>
            <person name="Waite C."/>
            <person name="Davies K."/>
            <person name="Grierson E."/>
            <person name="Laing W."/>
            <person name="Kirk R."/>
            <person name="Chen X."/>
            <person name="Wood M."/>
            <person name="Montefiori M."/>
            <person name="Brummell D."/>
            <person name="Schwinn K."/>
            <person name="Catanach A."/>
            <person name="Fullerton C."/>
            <person name="Li D."/>
            <person name="Meiyalaghan S."/>
            <person name="Nieuwenhuizen N."/>
            <person name="Read N."/>
            <person name="Prakash R."/>
            <person name="Hunter D."/>
            <person name="Zhang H."/>
            <person name="Mckenzie M."/>
            <person name="Knabel M."/>
            <person name="Harris A."/>
            <person name="Allan A."/>
            <person name="Chen A."/>
            <person name="Janssen B."/>
            <person name="Plunkett B."/>
            <person name="Dwamena C."/>
            <person name="Voogd C."/>
            <person name="Leif D."/>
            <person name="Lafferty D."/>
            <person name="Souleyre E."/>
            <person name="Varkonyi-Gasic E."/>
            <person name="Gambi F."/>
            <person name="Hanley J."/>
            <person name="Yao J.-L."/>
            <person name="Cheung J."/>
            <person name="David K."/>
            <person name="Warren B."/>
            <person name="Marsh K."/>
            <person name="Snowden K."/>
            <person name="Lin-Wang K."/>
            <person name="Brian L."/>
            <person name="Martinez-Sanchez M."/>
            <person name="Wang M."/>
            <person name="Ileperuma N."/>
            <person name="Macnee N."/>
            <person name="Campin R."/>
            <person name="Mcatee P."/>
            <person name="Drummond R."/>
            <person name="Espley R."/>
            <person name="Ireland H."/>
            <person name="Wu R."/>
            <person name="Atkinson R."/>
            <person name="Karunairetnam S."/>
            <person name="Bulley S."/>
            <person name="Chunkath S."/>
            <person name="Hanley Z."/>
            <person name="Storey R."/>
            <person name="Thrimawithana A."/>
            <person name="Thomson S."/>
            <person name="David C."/>
            <person name="Testolin R."/>
        </authorList>
    </citation>
    <scope>NUCLEOTIDE SEQUENCE [LARGE SCALE GENOMIC DNA]</scope>
    <source>
        <strain evidence="7">cv. Red5</strain>
        <tissue evidence="6">Young leaf</tissue>
    </source>
</reference>
<feature type="domain" description="Pectinesterase inhibitor" evidence="5">
    <location>
        <begin position="29"/>
        <end position="176"/>
    </location>
</feature>
<gene>
    <name evidence="6" type="ORF">CEY00_Acc29727</name>
</gene>
<dbReference type="SUPFAM" id="SSF101148">
    <property type="entry name" value="Plant invertase/pectin methylesterase inhibitor"/>
    <property type="match status" value="1"/>
</dbReference>
<dbReference type="STRING" id="1590841.A0A2R6PDR9"/>
<evidence type="ECO:0000313" key="7">
    <source>
        <dbReference type="Proteomes" id="UP000241394"/>
    </source>
</evidence>
<dbReference type="Gene3D" id="1.20.140.40">
    <property type="entry name" value="Invertase/pectin methylesterase inhibitor family protein"/>
    <property type="match status" value="1"/>
</dbReference>
<evidence type="ECO:0000259" key="5">
    <source>
        <dbReference type="SMART" id="SM00856"/>
    </source>
</evidence>
<dbReference type="SMART" id="SM00856">
    <property type="entry name" value="PMEI"/>
    <property type="match status" value="1"/>
</dbReference>
<feature type="chain" id="PRO_5015306078" evidence="4">
    <location>
        <begin position="25"/>
        <end position="183"/>
    </location>
</feature>
<organism evidence="6 7">
    <name type="scientific">Actinidia chinensis var. chinensis</name>
    <name type="common">Chinese soft-hair kiwi</name>
    <dbReference type="NCBI Taxonomy" id="1590841"/>
    <lineage>
        <taxon>Eukaryota</taxon>
        <taxon>Viridiplantae</taxon>
        <taxon>Streptophyta</taxon>
        <taxon>Embryophyta</taxon>
        <taxon>Tracheophyta</taxon>
        <taxon>Spermatophyta</taxon>
        <taxon>Magnoliopsida</taxon>
        <taxon>eudicotyledons</taxon>
        <taxon>Gunneridae</taxon>
        <taxon>Pentapetalae</taxon>
        <taxon>asterids</taxon>
        <taxon>Ericales</taxon>
        <taxon>Actinidiaceae</taxon>
        <taxon>Actinidia</taxon>
    </lineage>
</organism>
<keyword evidence="2" id="KW-1015">Disulfide bond</keyword>
<dbReference type="OMA" id="ACKKTGP"/>
<keyword evidence="1 4" id="KW-0732">Signal</keyword>
<dbReference type="InterPro" id="IPR052421">
    <property type="entry name" value="PCW_Enzyme_Inhibitor"/>
</dbReference>
<reference evidence="7" key="2">
    <citation type="journal article" date="2018" name="BMC Genomics">
        <title>A manually annotated Actinidia chinensis var. chinensis (kiwifruit) genome highlights the challenges associated with draft genomes and gene prediction in plants.</title>
        <authorList>
            <person name="Pilkington S.M."/>
            <person name="Crowhurst R."/>
            <person name="Hilario E."/>
            <person name="Nardozza S."/>
            <person name="Fraser L."/>
            <person name="Peng Y."/>
            <person name="Gunaseelan K."/>
            <person name="Simpson R."/>
            <person name="Tahir J."/>
            <person name="Deroles S.C."/>
            <person name="Templeton K."/>
            <person name="Luo Z."/>
            <person name="Davy M."/>
            <person name="Cheng C."/>
            <person name="McNeilage M."/>
            <person name="Scaglione D."/>
            <person name="Liu Y."/>
            <person name="Zhang Q."/>
            <person name="Datson P."/>
            <person name="De Silva N."/>
            <person name="Gardiner S.E."/>
            <person name="Bassett H."/>
            <person name="Chagne D."/>
            <person name="McCallum J."/>
            <person name="Dzierzon H."/>
            <person name="Deng C."/>
            <person name="Wang Y.Y."/>
            <person name="Barron L."/>
            <person name="Manako K."/>
            <person name="Bowen J."/>
            <person name="Foster T.M."/>
            <person name="Erridge Z.A."/>
            <person name="Tiffin H."/>
            <person name="Waite C.N."/>
            <person name="Davies K.M."/>
            <person name="Grierson E.P."/>
            <person name="Laing W.A."/>
            <person name="Kirk R."/>
            <person name="Chen X."/>
            <person name="Wood M."/>
            <person name="Montefiori M."/>
            <person name="Brummell D.A."/>
            <person name="Schwinn K.E."/>
            <person name="Catanach A."/>
            <person name="Fullerton C."/>
            <person name="Li D."/>
            <person name="Meiyalaghan S."/>
            <person name="Nieuwenhuizen N."/>
            <person name="Read N."/>
            <person name="Prakash R."/>
            <person name="Hunter D."/>
            <person name="Zhang H."/>
            <person name="McKenzie M."/>
            <person name="Knabel M."/>
            <person name="Harris A."/>
            <person name="Allan A.C."/>
            <person name="Gleave A."/>
            <person name="Chen A."/>
            <person name="Janssen B.J."/>
            <person name="Plunkett B."/>
            <person name="Ampomah-Dwamena C."/>
            <person name="Voogd C."/>
            <person name="Leif D."/>
            <person name="Lafferty D."/>
            <person name="Souleyre E.J.F."/>
            <person name="Varkonyi-Gasic E."/>
            <person name="Gambi F."/>
            <person name="Hanley J."/>
            <person name="Yao J.L."/>
            <person name="Cheung J."/>
            <person name="David K.M."/>
            <person name="Warren B."/>
            <person name="Marsh K."/>
            <person name="Snowden K.C."/>
            <person name="Lin-Wang K."/>
            <person name="Brian L."/>
            <person name="Martinez-Sanchez M."/>
            <person name="Wang M."/>
            <person name="Ileperuma N."/>
            <person name="Macnee N."/>
            <person name="Campin R."/>
            <person name="McAtee P."/>
            <person name="Drummond R.S.M."/>
            <person name="Espley R.V."/>
            <person name="Ireland H.S."/>
            <person name="Wu R."/>
            <person name="Atkinson R.G."/>
            <person name="Karunairetnam S."/>
            <person name="Bulley S."/>
            <person name="Chunkath S."/>
            <person name="Hanley Z."/>
            <person name="Storey R."/>
            <person name="Thrimawithana A.H."/>
            <person name="Thomson S."/>
            <person name="David C."/>
            <person name="Testolin R."/>
            <person name="Huang H."/>
            <person name="Hellens R.P."/>
            <person name="Schaffer R.J."/>
        </authorList>
    </citation>
    <scope>NUCLEOTIDE SEQUENCE [LARGE SCALE GENOMIC DNA]</scope>
    <source>
        <strain evidence="7">cv. Red5</strain>
    </source>
</reference>
<dbReference type="AlphaFoldDB" id="A0A2R6PDR9"/>
<evidence type="ECO:0000256" key="3">
    <source>
        <dbReference type="ARBA" id="ARBA00038471"/>
    </source>
</evidence>
<comment type="caution">
    <text evidence="6">The sequence shown here is derived from an EMBL/GenBank/DDBJ whole genome shotgun (WGS) entry which is preliminary data.</text>
</comment>
<accession>A0A2R6PDR9</accession>
<dbReference type="PANTHER" id="PTHR36710">
    <property type="entry name" value="PECTINESTERASE INHIBITOR-LIKE"/>
    <property type="match status" value="1"/>
</dbReference>
<sequence>MSPISGLFFLLPLTLSLSLTTAVATNQTNATSLISKACSRSLHADFCLSLLNSDPNSKYADLKGLAFIALKAASKNATATVATIKALLNDTSDAGPTVDDGLRSCDQVYGDVVDQIEDSIDSMVSGAYNDVGTWMKAAIADIETCENSLQGQKGDALEVSQKNRILRQMCNTALGIVHVLADN</sequence>
<dbReference type="NCBIfam" id="TIGR01614">
    <property type="entry name" value="PME_inhib"/>
    <property type="match status" value="1"/>
</dbReference>
<name>A0A2R6PDR9_ACTCC</name>
<evidence type="ECO:0000256" key="4">
    <source>
        <dbReference type="SAM" id="SignalP"/>
    </source>
</evidence>
<dbReference type="Pfam" id="PF04043">
    <property type="entry name" value="PMEI"/>
    <property type="match status" value="1"/>
</dbReference>
<dbReference type="CDD" id="cd15801">
    <property type="entry name" value="PMEI-like_1"/>
    <property type="match status" value="1"/>
</dbReference>
<comment type="similarity">
    <text evidence="3">Belongs to the PMEI family.</text>
</comment>
<dbReference type="PANTHER" id="PTHR36710:SF18">
    <property type="entry name" value="PECTINESTERASE INHIBITOR 5-RELATED"/>
    <property type="match status" value="1"/>
</dbReference>
<evidence type="ECO:0000313" key="6">
    <source>
        <dbReference type="EMBL" id="PSR89525.1"/>
    </source>
</evidence>
<keyword evidence="7" id="KW-1185">Reference proteome</keyword>
<feature type="signal peptide" evidence="4">
    <location>
        <begin position="1"/>
        <end position="24"/>
    </location>
</feature>
<dbReference type="OrthoDB" id="841681at2759"/>
<dbReference type="FunCoup" id="A0A2R6PDR9">
    <property type="interactions" value="75"/>
</dbReference>
<proteinExistence type="inferred from homology"/>
<dbReference type="InterPro" id="IPR006501">
    <property type="entry name" value="Pectinesterase_inhib_dom"/>
</dbReference>
<dbReference type="EMBL" id="NKQK01000026">
    <property type="protein sequence ID" value="PSR89525.1"/>
    <property type="molecule type" value="Genomic_DNA"/>
</dbReference>
<protein>
    <submittedName>
        <fullName evidence="6">Pectinesterase</fullName>
    </submittedName>
</protein>
<dbReference type="Gramene" id="PSR89525">
    <property type="protein sequence ID" value="PSR89525"/>
    <property type="gene ID" value="CEY00_Acc29727"/>
</dbReference>
<dbReference type="InterPro" id="IPR035513">
    <property type="entry name" value="Invertase/methylesterase_inhib"/>
</dbReference>
<dbReference type="Proteomes" id="UP000241394">
    <property type="component" value="Chromosome LG26"/>
</dbReference>